<keyword evidence="3" id="KW-0946">Virion</keyword>
<gene>
    <name evidence="3" type="ORF">HXA33_15530</name>
</gene>
<comment type="caution">
    <text evidence="3">The sequence shown here is derived from an EMBL/GenBank/DDBJ whole genome shotgun (WGS) entry which is preliminary data.</text>
</comment>
<feature type="domain" description="Spore coat protein X/V" evidence="2">
    <location>
        <begin position="95"/>
        <end position="152"/>
    </location>
</feature>
<dbReference type="EMBL" id="JABXYM010000001">
    <property type="protein sequence ID" value="MCR6097948.1"/>
    <property type="molecule type" value="Genomic_DNA"/>
</dbReference>
<reference evidence="3" key="1">
    <citation type="submission" date="2020-06" db="EMBL/GenBank/DDBJ databases">
        <title>Insight into the genomes of haloalkaliphilic bacilli from Kenyan soda lakes.</title>
        <authorList>
            <person name="Mwirichia R."/>
            <person name="Villamizar G.C."/>
            <person name="Poehlein A."/>
            <person name="Mugweru J."/>
            <person name="Kipnyargis A."/>
            <person name="Kiplimo D."/>
            <person name="Orwa P."/>
            <person name="Daniel R."/>
        </authorList>
    </citation>
    <scope>NUCLEOTIDE SEQUENCE</scope>
    <source>
        <strain evidence="3">B1096_S55</strain>
    </source>
</reference>
<evidence type="ECO:0000256" key="1">
    <source>
        <dbReference type="SAM" id="MobiDB-lite"/>
    </source>
</evidence>
<evidence type="ECO:0000313" key="3">
    <source>
        <dbReference type="EMBL" id="MCR6097948.1"/>
    </source>
</evidence>
<dbReference type="RefSeq" id="WP_257822320.1">
    <property type="nucleotide sequence ID" value="NZ_JABXYM010000001.1"/>
</dbReference>
<feature type="region of interest" description="Disordered" evidence="1">
    <location>
        <begin position="1"/>
        <end position="21"/>
    </location>
</feature>
<proteinExistence type="predicted"/>
<evidence type="ECO:0000259" key="2">
    <source>
        <dbReference type="Pfam" id="PF07552"/>
    </source>
</evidence>
<organism evidence="3 4">
    <name type="scientific">Salipaludibacillus agaradhaerens</name>
    <name type="common">Bacillus agaradhaerens</name>
    <dbReference type="NCBI Taxonomy" id="76935"/>
    <lineage>
        <taxon>Bacteria</taxon>
        <taxon>Bacillati</taxon>
        <taxon>Bacillota</taxon>
        <taxon>Bacilli</taxon>
        <taxon>Bacillales</taxon>
        <taxon>Bacillaceae</taxon>
    </lineage>
</organism>
<dbReference type="InterPro" id="IPR011428">
    <property type="entry name" value="Spore_coat_X/V"/>
</dbReference>
<dbReference type="Pfam" id="PF07552">
    <property type="entry name" value="Coat_X"/>
    <property type="match status" value="2"/>
</dbReference>
<protein>
    <submittedName>
        <fullName evidence="3">Spore coat protein</fullName>
    </submittedName>
</protein>
<dbReference type="GO" id="GO:0030435">
    <property type="term" value="P:sporulation resulting in formation of a cellular spore"/>
    <property type="evidence" value="ECO:0007669"/>
    <property type="project" value="InterPro"/>
</dbReference>
<dbReference type="AlphaFoldDB" id="A0A9Q4B415"/>
<sequence>MNQEVHYSGTEKKRKWSALDPDCCHPTDRPDTNLQNAEQVNKTLQSSEEYIFIKDSCDITVSTTDTKAAVSLQAALQAAIALVINISIADSSQAERVTQDLLQTAKTKQITFQKTVVENSRNVDVKTTDTQIAINLQVLLQILLALIVNLNIL</sequence>
<feature type="domain" description="Spore coat protein X/V" evidence="2">
    <location>
        <begin position="35"/>
        <end position="88"/>
    </location>
</feature>
<name>A0A9Q4B415_SALAG</name>
<keyword evidence="4" id="KW-1185">Reference proteome</keyword>
<dbReference type="Proteomes" id="UP001057753">
    <property type="component" value="Unassembled WGS sequence"/>
</dbReference>
<evidence type="ECO:0000313" key="4">
    <source>
        <dbReference type="Proteomes" id="UP001057753"/>
    </source>
</evidence>
<accession>A0A9Q4B415</accession>
<keyword evidence="3" id="KW-0167">Capsid protein</keyword>
<dbReference type="GO" id="GO:0031160">
    <property type="term" value="C:spore wall"/>
    <property type="evidence" value="ECO:0007669"/>
    <property type="project" value="InterPro"/>
</dbReference>